<sequence length="768" mass="87438">MSISKGAKDKIVRLEEGHFNFDFKFSMPIQDTFTLTRDPNRFPIVDRISNGHISTPDLPPPNRLTTANLDVQNYIMAFLYTEDLSSLMRTCRYFLDACLPALCARSNELHFDRKLTRVPSFRRFLRINAGPSSRAHLVKELCIYASGALELQYIYEPDFISLREEWSAALLDILRHCHNMRCLRMYKWFLHDIPFPFLVKTISSSLPHLEELTMPVPYDTDAAVLRRLARLPLRSFSFLKYPPSQNIPDAYISVDVLPRSVTELDIHRSPRTDTPFPGVQKLGIRDTALSTFVVNATSAFPNVSHLVLRRQDMGFTRNVSYNKELLDDARMCNKTQWESSQYRKAWPAVSAIWTEDPTYLYILGFSRQVASISVPMGELVREDYISQVLADTSPSFLELRLHIDFFKYRRTDWESVFGPSTRRLTLLLYTRAPTDKDRVRYVLDCFGAMLPALPSLTHLLVRFMPTPQQPGSALETPRWVYSSATGTQIVHGTIQERLRGLAGTGASLRWIGYEVFDWGIKSWDISRPNNNNTGGLGSGVEDVARRVKSVKMAEVGESESMAVAKREGMNVFKDPVLADAAPSFLELRIDTDDFIYVRKDWGHIFGTSIQRLTLLQVLYTRGSSLDKHCVTYMLGCLAVMLPALPSLTYLVVSFAPMPRRLGFKLSMYWVSVPSTESEVMRGIIEKHLRSLAIRITSLRWIGYEVYGWGMKSWNISRSNGSRNGSGAGVDYVPARRLKMAEMDEYESMAVVKREGMDVFKDASSGSHT</sequence>
<dbReference type="EMBL" id="AYKW01000034">
    <property type="protein sequence ID" value="PIL27050.1"/>
    <property type="molecule type" value="Genomic_DNA"/>
</dbReference>
<accession>A0A2G8RZV4</accession>
<dbReference type="Proteomes" id="UP000230002">
    <property type="component" value="Unassembled WGS sequence"/>
</dbReference>
<organism evidence="1 2">
    <name type="scientific">Ganoderma sinense ZZ0214-1</name>
    <dbReference type="NCBI Taxonomy" id="1077348"/>
    <lineage>
        <taxon>Eukaryota</taxon>
        <taxon>Fungi</taxon>
        <taxon>Dikarya</taxon>
        <taxon>Basidiomycota</taxon>
        <taxon>Agaricomycotina</taxon>
        <taxon>Agaricomycetes</taxon>
        <taxon>Polyporales</taxon>
        <taxon>Polyporaceae</taxon>
        <taxon>Ganoderma</taxon>
    </lineage>
</organism>
<name>A0A2G8RZV4_9APHY</name>
<comment type="caution">
    <text evidence="1">The sequence shown here is derived from an EMBL/GenBank/DDBJ whole genome shotgun (WGS) entry which is preliminary data.</text>
</comment>
<dbReference type="AlphaFoldDB" id="A0A2G8RZV4"/>
<evidence type="ECO:0000313" key="1">
    <source>
        <dbReference type="EMBL" id="PIL27050.1"/>
    </source>
</evidence>
<dbReference type="OrthoDB" id="2753254at2759"/>
<evidence type="ECO:0000313" key="2">
    <source>
        <dbReference type="Proteomes" id="UP000230002"/>
    </source>
</evidence>
<proteinExistence type="predicted"/>
<gene>
    <name evidence="1" type="ORF">GSI_10189</name>
</gene>
<protein>
    <submittedName>
        <fullName evidence="1">Uncharacterized protein</fullName>
    </submittedName>
</protein>
<dbReference type="SUPFAM" id="SSF52047">
    <property type="entry name" value="RNI-like"/>
    <property type="match status" value="1"/>
</dbReference>
<keyword evidence="2" id="KW-1185">Reference proteome</keyword>
<reference evidence="1 2" key="1">
    <citation type="journal article" date="2015" name="Sci. Rep.">
        <title>Chromosome-level genome map provides insights into diverse defense mechanisms in the medicinal fungus Ganoderma sinense.</title>
        <authorList>
            <person name="Zhu Y."/>
            <person name="Xu J."/>
            <person name="Sun C."/>
            <person name="Zhou S."/>
            <person name="Xu H."/>
            <person name="Nelson D.R."/>
            <person name="Qian J."/>
            <person name="Song J."/>
            <person name="Luo H."/>
            <person name="Xiang L."/>
            <person name="Li Y."/>
            <person name="Xu Z."/>
            <person name="Ji A."/>
            <person name="Wang L."/>
            <person name="Lu S."/>
            <person name="Hayward A."/>
            <person name="Sun W."/>
            <person name="Li X."/>
            <person name="Schwartz D.C."/>
            <person name="Wang Y."/>
            <person name="Chen S."/>
        </authorList>
    </citation>
    <scope>NUCLEOTIDE SEQUENCE [LARGE SCALE GENOMIC DNA]</scope>
    <source>
        <strain evidence="1 2">ZZ0214-1</strain>
    </source>
</reference>